<dbReference type="GO" id="GO:0004792">
    <property type="term" value="F:thiosulfate-cyanide sulfurtransferase activity"/>
    <property type="evidence" value="ECO:0007669"/>
    <property type="project" value="TreeGrafter"/>
</dbReference>
<feature type="domain" description="THIF-type NAD/FAD binding fold" evidence="1">
    <location>
        <begin position="124"/>
        <end position="360"/>
    </location>
</feature>
<keyword evidence="3" id="KW-1185">Reference proteome</keyword>
<dbReference type="InterPro" id="IPR035985">
    <property type="entry name" value="Ubiquitin-activating_enz"/>
</dbReference>
<dbReference type="GO" id="GO:0016779">
    <property type="term" value="F:nucleotidyltransferase activity"/>
    <property type="evidence" value="ECO:0007669"/>
    <property type="project" value="TreeGrafter"/>
</dbReference>
<dbReference type="SUPFAM" id="SSF69572">
    <property type="entry name" value="Activating enzymes of the ubiquitin-like proteins"/>
    <property type="match status" value="1"/>
</dbReference>
<dbReference type="InterPro" id="IPR045886">
    <property type="entry name" value="ThiF/MoeB/HesA"/>
</dbReference>
<accession>I8UH01</accession>
<dbReference type="GO" id="GO:0008641">
    <property type="term" value="F:ubiquitin-like modifier activating enzyme activity"/>
    <property type="evidence" value="ECO:0007669"/>
    <property type="project" value="InterPro"/>
</dbReference>
<sequence>MYSRPKFNPLYPFHHLLSGHLRLGVTADKVYDIEDPTGSIYRLITLLDGSHNAKTIFHLLNQDFPCITLEEVNEAILSLKDLGFLLHTDPSQHSLSIKEKERFKGNINYFSHFTAPNEDPCKYQDILSKKRITIIGMGAFGCSILFNLAGLGIKNVKIIDFDTVSLSNFNRQMLFKENDIGRFKIDVAKEFMDKYYSDMIIETCNMEIDSLHTADSCIENTDLVVLAADQPYLLLPRWINEVCVNKNIPFISGGINIHLGQFQTIIPNITGCIDCMYTKNIREIENYYTIIKNFLELNFIPSNMATSPNIMIITGIICSEIFKLLSDIQAPESSGKLLMIDFMNFELTELTKWDKEVSCPTCGDKPQNETLFELFDQYYDFNKGVVKR</sequence>
<dbReference type="Pfam" id="PF00899">
    <property type="entry name" value="ThiF"/>
    <property type="match status" value="1"/>
</dbReference>
<evidence type="ECO:0000313" key="2">
    <source>
        <dbReference type="EMBL" id="EIT86180.1"/>
    </source>
</evidence>
<dbReference type="Proteomes" id="UP000004080">
    <property type="component" value="Unassembled WGS sequence"/>
</dbReference>
<evidence type="ECO:0000313" key="3">
    <source>
        <dbReference type="Proteomes" id="UP000004080"/>
    </source>
</evidence>
<dbReference type="GO" id="GO:0032446">
    <property type="term" value="P:protein modification by small protein conjugation"/>
    <property type="evidence" value="ECO:0007669"/>
    <property type="project" value="TreeGrafter"/>
</dbReference>
<dbReference type="AlphaFoldDB" id="I8UH01"/>
<dbReference type="OrthoDB" id="9804286at2"/>
<dbReference type="PATRIC" id="fig|1196324.3.peg.1278"/>
<dbReference type="STRING" id="1196324.A374_06261"/>
<dbReference type="PANTHER" id="PTHR10953">
    <property type="entry name" value="UBIQUITIN-ACTIVATING ENZYME E1"/>
    <property type="match status" value="1"/>
</dbReference>
<organism evidence="2 3">
    <name type="scientific">Fictibacillus macauensis ZFHKF-1</name>
    <dbReference type="NCBI Taxonomy" id="1196324"/>
    <lineage>
        <taxon>Bacteria</taxon>
        <taxon>Bacillati</taxon>
        <taxon>Bacillota</taxon>
        <taxon>Bacilli</taxon>
        <taxon>Bacillales</taxon>
        <taxon>Fictibacillaceae</taxon>
        <taxon>Fictibacillus</taxon>
    </lineage>
</organism>
<dbReference type="GO" id="GO:0005737">
    <property type="term" value="C:cytoplasm"/>
    <property type="evidence" value="ECO:0007669"/>
    <property type="project" value="TreeGrafter"/>
</dbReference>
<dbReference type="PANTHER" id="PTHR10953:SF102">
    <property type="entry name" value="ADENYLYLTRANSFERASE AND SULFURTRANSFERASE MOCS3"/>
    <property type="match status" value="1"/>
</dbReference>
<gene>
    <name evidence="2" type="ORF">A374_06261</name>
</gene>
<evidence type="ECO:0000259" key="1">
    <source>
        <dbReference type="Pfam" id="PF00899"/>
    </source>
</evidence>
<dbReference type="Gene3D" id="3.40.50.720">
    <property type="entry name" value="NAD(P)-binding Rossmann-like Domain"/>
    <property type="match status" value="1"/>
</dbReference>
<proteinExistence type="predicted"/>
<dbReference type="InterPro" id="IPR000594">
    <property type="entry name" value="ThiF_NAD_FAD-bd"/>
</dbReference>
<protein>
    <recommendedName>
        <fullName evidence="1">THIF-type NAD/FAD binding fold domain-containing protein</fullName>
    </recommendedName>
</protein>
<reference evidence="2 3" key="1">
    <citation type="journal article" date="2012" name="J. Bacteriol.">
        <title>Genome of Bacillus macauensis ZFHKF-1, a Long-Chain-Forming Bacterium.</title>
        <authorList>
            <person name="Cai L."/>
            <person name="Zhang T."/>
        </authorList>
    </citation>
    <scope>NUCLEOTIDE SEQUENCE [LARGE SCALE GENOMIC DNA]</scope>
    <source>
        <strain evidence="2 3">ZFHKF-1</strain>
    </source>
</reference>
<dbReference type="eggNOG" id="COG0476">
    <property type="taxonomic scope" value="Bacteria"/>
</dbReference>
<dbReference type="EMBL" id="AKKV01000022">
    <property type="protein sequence ID" value="EIT86180.1"/>
    <property type="molecule type" value="Genomic_DNA"/>
</dbReference>
<name>I8UH01_9BACL</name>
<dbReference type="RefSeq" id="WP_007201349.1">
    <property type="nucleotide sequence ID" value="NZ_AKKV01000022.1"/>
</dbReference>
<comment type="caution">
    <text evidence="2">The sequence shown here is derived from an EMBL/GenBank/DDBJ whole genome shotgun (WGS) entry which is preliminary data.</text>
</comment>